<feature type="transmembrane region" description="Helical" evidence="2">
    <location>
        <begin position="526"/>
        <end position="549"/>
    </location>
</feature>
<name>A0A0S4JGE7_BODSA</name>
<feature type="transmembrane region" description="Helical" evidence="2">
    <location>
        <begin position="352"/>
        <end position="375"/>
    </location>
</feature>
<evidence type="ECO:0000313" key="4">
    <source>
        <dbReference type="Proteomes" id="UP000051952"/>
    </source>
</evidence>
<feature type="region of interest" description="Disordered" evidence="1">
    <location>
        <begin position="55"/>
        <end position="86"/>
    </location>
</feature>
<dbReference type="EMBL" id="CYKH01001714">
    <property type="protein sequence ID" value="CUG89206.1"/>
    <property type="molecule type" value="Genomic_DNA"/>
</dbReference>
<feature type="transmembrane region" description="Helical" evidence="2">
    <location>
        <begin position="171"/>
        <end position="190"/>
    </location>
</feature>
<reference evidence="4" key="1">
    <citation type="submission" date="2015-09" db="EMBL/GenBank/DDBJ databases">
        <authorList>
            <consortium name="Pathogen Informatics"/>
        </authorList>
    </citation>
    <scope>NUCLEOTIDE SEQUENCE [LARGE SCALE GENOMIC DNA]</scope>
    <source>
        <strain evidence="4">Lake Konstanz</strain>
    </source>
</reference>
<feature type="transmembrane region" description="Helical" evidence="2">
    <location>
        <begin position="274"/>
        <end position="297"/>
    </location>
</feature>
<accession>A0A0S4JGE7</accession>
<dbReference type="AlphaFoldDB" id="A0A0S4JGE7"/>
<feature type="transmembrane region" description="Helical" evidence="2">
    <location>
        <begin position="600"/>
        <end position="622"/>
    </location>
</feature>
<keyword evidence="2" id="KW-0472">Membrane</keyword>
<keyword evidence="2" id="KW-0812">Transmembrane</keyword>
<feature type="transmembrane region" description="Helical" evidence="2">
    <location>
        <begin position="381"/>
        <end position="404"/>
    </location>
</feature>
<proteinExistence type="predicted"/>
<dbReference type="Proteomes" id="UP000051952">
    <property type="component" value="Unassembled WGS sequence"/>
</dbReference>
<organism evidence="3 4">
    <name type="scientific">Bodo saltans</name>
    <name type="common">Flagellated protozoan</name>
    <dbReference type="NCBI Taxonomy" id="75058"/>
    <lineage>
        <taxon>Eukaryota</taxon>
        <taxon>Discoba</taxon>
        <taxon>Euglenozoa</taxon>
        <taxon>Kinetoplastea</taxon>
        <taxon>Metakinetoplastina</taxon>
        <taxon>Eubodonida</taxon>
        <taxon>Bodonidae</taxon>
        <taxon>Bodo</taxon>
    </lineage>
</organism>
<feature type="transmembrane region" description="Helical" evidence="2">
    <location>
        <begin position="425"/>
        <end position="445"/>
    </location>
</feature>
<dbReference type="PANTHER" id="PTHR33297:SF4">
    <property type="entry name" value="AMASTIN"/>
    <property type="match status" value="1"/>
</dbReference>
<dbReference type="PANTHER" id="PTHR33297">
    <property type="entry name" value="AMASTIN-LIKE SURFACE PROTEIN-LIKE PROTEIN-RELATED"/>
    <property type="match status" value="1"/>
</dbReference>
<evidence type="ECO:0000256" key="2">
    <source>
        <dbReference type="SAM" id="Phobius"/>
    </source>
</evidence>
<feature type="transmembrane region" description="Helical" evidence="2">
    <location>
        <begin position="555"/>
        <end position="579"/>
    </location>
</feature>
<dbReference type="InterPro" id="IPR009944">
    <property type="entry name" value="Amastin"/>
</dbReference>
<feature type="transmembrane region" description="Helical" evidence="2">
    <location>
        <begin position="465"/>
        <end position="488"/>
    </location>
</feature>
<keyword evidence="2" id="KW-1133">Transmembrane helix</keyword>
<dbReference type="OMA" id="SCPISHW"/>
<evidence type="ECO:0000256" key="1">
    <source>
        <dbReference type="SAM" id="MobiDB-lite"/>
    </source>
</evidence>
<dbReference type="Pfam" id="PF07344">
    <property type="entry name" value="Amastin"/>
    <property type="match status" value="3"/>
</dbReference>
<feature type="transmembrane region" description="Helical" evidence="2">
    <location>
        <begin position="105"/>
        <end position="126"/>
    </location>
</feature>
<protein>
    <submittedName>
        <fullName evidence="3">Amastin, putative</fullName>
    </submittedName>
</protein>
<feature type="transmembrane region" description="Helical" evidence="2">
    <location>
        <begin position="238"/>
        <end position="262"/>
    </location>
</feature>
<dbReference type="VEuPathDB" id="TriTrypDB:BSAL_19860"/>
<feature type="transmembrane region" description="Helical" evidence="2">
    <location>
        <begin position="202"/>
        <end position="223"/>
    </location>
</feature>
<gene>
    <name evidence="3" type="ORF">BSAL_19860</name>
</gene>
<evidence type="ECO:0000313" key="3">
    <source>
        <dbReference type="EMBL" id="CUG89206.1"/>
    </source>
</evidence>
<sequence>MLLLWRPSLYAASFAFFFFLARCAALLFRSISDHYPLRVCVVLLPQVKLTQNQMSESDKQVEAQPVSNEPVVEEHQPTTTNEPVEGGSVAAAAEDALLTNVTPTIFTALSFIAFVLFVIGTPLPWLRSDVSNRQQISLWSYEVETASGSQVTEVADFGCDKMKEYFRGAEAFSIITIFVSAVTVLVGVLTRFRGTSAKPLGTVFAFLTALSSIICWGIGFAAYRRDFCGQPTFDQQRFYVYTGAGLFVAGWVVSILALVISLKDIKVPKALPEAAVIKLVATLFTIVALAAFIFTVIATPVTTFSKWTSTTVESRVSIWHTYTYTNGVQTAKTNLHDSTCGDLKRYAGLAEAFHIITIFTTLVAVVAGAGALRGAGGLKGVIAAGLFATTTAIVATAADLAIFYKNFCSSQPTLDAQHYHRDAGFALIATTMVILAAVTLLAISAAVLQLCSSKPEGGNVSKGSFLYIFGTIVSIVFLVVALTVPVLSREANGNNWAKIMWWETQTRAGTSFKQAAFQCQKVWQRLVGGGSIIIVAISFSTFGAILGVAQLSNGALTTAASAIGYFSAVLQLIAFALAISAWRTTFCGVNFKDANFEYDIGFALVPASFCITAVVATLNLVFKA</sequence>
<keyword evidence="4" id="KW-1185">Reference proteome</keyword>